<feature type="transmembrane region" description="Helical" evidence="10">
    <location>
        <begin position="196"/>
        <end position="212"/>
    </location>
</feature>
<comment type="similarity">
    <text evidence="9">Belongs to the OXA1/ALB3/YidC family.</text>
</comment>
<evidence type="ECO:0000256" key="6">
    <source>
        <dbReference type="ARBA" id="ARBA00022989"/>
    </source>
</evidence>
<keyword evidence="4 9" id="KW-0812">Transmembrane</keyword>
<name>A0A2M7DA96_9BACT</name>
<evidence type="ECO:0000256" key="10">
    <source>
        <dbReference type="SAM" id="Phobius"/>
    </source>
</evidence>
<dbReference type="EMBL" id="PETZ01000008">
    <property type="protein sequence ID" value="PIV45350.1"/>
    <property type="molecule type" value="Genomic_DNA"/>
</dbReference>
<dbReference type="GO" id="GO:0051205">
    <property type="term" value="P:protein insertion into membrane"/>
    <property type="evidence" value="ECO:0007669"/>
    <property type="project" value="TreeGrafter"/>
</dbReference>
<dbReference type="InterPro" id="IPR028055">
    <property type="entry name" value="YidC/Oxa/ALB_C"/>
</dbReference>
<evidence type="ECO:0000313" key="12">
    <source>
        <dbReference type="EMBL" id="PIV45350.1"/>
    </source>
</evidence>
<feature type="transmembrane region" description="Helical" evidence="10">
    <location>
        <begin position="32"/>
        <end position="52"/>
    </location>
</feature>
<keyword evidence="7 10" id="KW-0472">Membrane</keyword>
<keyword evidence="3" id="KW-1003">Cell membrane</keyword>
<feature type="domain" description="Membrane insertase YidC/Oxa/ALB C-terminal" evidence="11">
    <location>
        <begin position="32"/>
        <end position="235"/>
    </location>
</feature>
<accession>A0A2M7DA96</accession>
<dbReference type="AlphaFoldDB" id="A0A2M7DA96"/>
<proteinExistence type="inferred from homology"/>
<evidence type="ECO:0000256" key="3">
    <source>
        <dbReference type="ARBA" id="ARBA00022475"/>
    </source>
</evidence>
<comment type="caution">
    <text evidence="12">The sequence shown here is derived from an EMBL/GenBank/DDBJ whole genome shotgun (WGS) entry which is preliminary data.</text>
</comment>
<evidence type="ECO:0000256" key="2">
    <source>
        <dbReference type="ARBA" id="ARBA00022448"/>
    </source>
</evidence>
<evidence type="ECO:0000256" key="8">
    <source>
        <dbReference type="ARBA" id="ARBA00023186"/>
    </source>
</evidence>
<reference evidence="13" key="1">
    <citation type="submission" date="2017-09" db="EMBL/GenBank/DDBJ databases">
        <title>Depth-based differentiation of microbial function through sediment-hosted aquifers and enrichment of novel symbionts in the deep terrestrial subsurface.</title>
        <authorList>
            <person name="Probst A.J."/>
            <person name="Ladd B."/>
            <person name="Jarett J.K."/>
            <person name="Geller-Mcgrath D.E."/>
            <person name="Sieber C.M.K."/>
            <person name="Emerson J.B."/>
            <person name="Anantharaman K."/>
            <person name="Thomas B.C."/>
            <person name="Malmstrom R."/>
            <person name="Stieglmeier M."/>
            <person name="Klingl A."/>
            <person name="Woyke T."/>
            <person name="Ryan C.M."/>
            <person name="Banfield J.F."/>
        </authorList>
    </citation>
    <scope>NUCLEOTIDE SEQUENCE [LARGE SCALE GENOMIC DNA]</scope>
</reference>
<dbReference type="GO" id="GO:0032977">
    <property type="term" value="F:membrane insertase activity"/>
    <property type="evidence" value="ECO:0007669"/>
    <property type="project" value="InterPro"/>
</dbReference>
<protein>
    <recommendedName>
        <fullName evidence="11">Membrane insertase YidC/Oxa/ALB C-terminal domain-containing protein</fullName>
    </recommendedName>
</protein>
<evidence type="ECO:0000259" key="11">
    <source>
        <dbReference type="Pfam" id="PF02096"/>
    </source>
</evidence>
<evidence type="ECO:0000256" key="4">
    <source>
        <dbReference type="ARBA" id="ARBA00022692"/>
    </source>
</evidence>
<feature type="transmembrane region" description="Helical" evidence="10">
    <location>
        <begin position="144"/>
        <end position="167"/>
    </location>
</feature>
<keyword evidence="5" id="KW-0653">Protein transport</keyword>
<dbReference type="Proteomes" id="UP000230864">
    <property type="component" value="Unassembled WGS sequence"/>
</dbReference>
<dbReference type="GO" id="GO:0015031">
    <property type="term" value="P:protein transport"/>
    <property type="evidence" value="ECO:0007669"/>
    <property type="project" value="UniProtKB-KW"/>
</dbReference>
<dbReference type="Pfam" id="PF02096">
    <property type="entry name" value="60KD_IMP"/>
    <property type="match status" value="1"/>
</dbReference>
<evidence type="ECO:0000256" key="7">
    <source>
        <dbReference type="ARBA" id="ARBA00023136"/>
    </source>
</evidence>
<gene>
    <name evidence="12" type="ORF">COS25_00370</name>
</gene>
<organism evidence="12 13">
    <name type="scientific">Candidatus Nealsonbacteria bacterium CG02_land_8_20_14_3_00_37_10</name>
    <dbReference type="NCBI Taxonomy" id="1974699"/>
    <lineage>
        <taxon>Bacteria</taxon>
        <taxon>Candidatus Nealsoniibacteriota</taxon>
    </lineage>
</organism>
<dbReference type="InterPro" id="IPR001708">
    <property type="entry name" value="YidC/ALB3/OXA1/COX18"/>
</dbReference>
<feature type="transmembrane region" description="Helical" evidence="10">
    <location>
        <begin position="95"/>
        <end position="118"/>
    </location>
</feature>
<dbReference type="PANTHER" id="PTHR12428">
    <property type="entry name" value="OXA1"/>
    <property type="match status" value="1"/>
</dbReference>
<dbReference type="CDD" id="cd20070">
    <property type="entry name" value="5TM_YidC_Alb3"/>
    <property type="match status" value="1"/>
</dbReference>
<keyword evidence="6 10" id="KW-1133">Transmembrane helix</keyword>
<dbReference type="GO" id="GO:0005886">
    <property type="term" value="C:plasma membrane"/>
    <property type="evidence" value="ECO:0007669"/>
    <property type="project" value="UniProtKB-SubCell"/>
</dbReference>
<evidence type="ECO:0000256" key="1">
    <source>
        <dbReference type="ARBA" id="ARBA00004651"/>
    </source>
</evidence>
<feature type="transmembrane region" description="Helical" evidence="10">
    <location>
        <begin position="7"/>
        <end position="26"/>
    </location>
</feature>
<dbReference type="InterPro" id="IPR047196">
    <property type="entry name" value="YidC_ALB_C"/>
</dbReference>
<dbReference type="PANTHER" id="PTHR12428:SF65">
    <property type="entry name" value="CYTOCHROME C OXIDASE ASSEMBLY PROTEIN COX18, MITOCHONDRIAL"/>
    <property type="match status" value="1"/>
</dbReference>
<evidence type="ECO:0000256" key="9">
    <source>
        <dbReference type="RuleBase" id="RU003945"/>
    </source>
</evidence>
<evidence type="ECO:0000313" key="13">
    <source>
        <dbReference type="Proteomes" id="UP000230864"/>
    </source>
</evidence>
<keyword evidence="8" id="KW-0143">Chaperone</keyword>
<sequence length="257" mass="29347">MEIFVSAFNTILYQPLFNALIFLYQFLPGKDFGVAVIVLTIIIRIILYPLMLKSIKSQKMLSELQPKIQEIQQKYKNDKEKQAKEMMGLYQKEKINPFGGCLPLLIQLPILITLYRVFWKGLEPGAVSHLYSFVPNPGEINPTFFGLINLAEPSLGLAFLAGISQFFQTKMLMPKDKKPAGKGDQMSQFSGMMQKQMLYFFPIFTVFILWKLPSAIGLYWLITALFSIFQQHIILKPQTKGEDDKSSSFPSLPSEAR</sequence>
<evidence type="ECO:0000256" key="5">
    <source>
        <dbReference type="ARBA" id="ARBA00022927"/>
    </source>
</evidence>
<dbReference type="NCBIfam" id="TIGR03592">
    <property type="entry name" value="yidC_oxa1_cterm"/>
    <property type="match status" value="1"/>
</dbReference>
<comment type="subcellular location">
    <subcellularLocation>
        <location evidence="1">Cell membrane</location>
        <topology evidence="1">Multi-pass membrane protein</topology>
    </subcellularLocation>
    <subcellularLocation>
        <location evidence="9">Membrane</location>
        <topology evidence="9">Multi-pass membrane protein</topology>
    </subcellularLocation>
</comment>
<keyword evidence="2" id="KW-0813">Transport</keyword>